<sequence length="180" mass="19892">MCASLSNKILILGCIFLATGFTSALIGIMTSVWAVKEDSDDHGFSKFVSYGLWRFRRCGGFRFNEECTKGRLVRAEIEQFGAEGWFRLTQAVACLGLICMVVALLILLLYFFVSSCKQRKALYAIILFTFLSVLFIVIGIAVFGGKMDQMGYSVGWSMGLAIAGVVLAFFAGIMEVLELR</sequence>
<proteinExistence type="predicted"/>
<comment type="subcellular location">
    <subcellularLocation>
        <location evidence="1">Membrane</location>
        <topology evidence="1">Multi-pass membrane protein</topology>
    </subcellularLocation>
</comment>
<evidence type="ECO:0000256" key="1">
    <source>
        <dbReference type="ARBA" id="ARBA00004141"/>
    </source>
</evidence>
<dbReference type="Gene3D" id="1.20.140.150">
    <property type="match status" value="1"/>
</dbReference>
<feature type="transmembrane region" description="Helical" evidence="5">
    <location>
        <begin position="156"/>
        <end position="177"/>
    </location>
</feature>
<evidence type="ECO:0000256" key="2">
    <source>
        <dbReference type="ARBA" id="ARBA00022692"/>
    </source>
</evidence>
<evidence type="ECO:0000256" key="4">
    <source>
        <dbReference type="ARBA" id="ARBA00023136"/>
    </source>
</evidence>
<dbReference type="AlphaFoldDB" id="A0A8B8E6Q9"/>
<dbReference type="Pfam" id="PF00822">
    <property type="entry name" value="PMP22_Claudin"/>
    <property type="match status" value="1"/>
</dbReference>
<evidence type="ECO:0000256" key="5">
    <source>
        <dbReference type="SAM" id="Phobius"/>
    </source>
</evidence>
<evidence type="ECO:0000313" key="6">
    <source>
        <dbReference type="Proteomes" id="UP000694844"/>
    </source>
</evidence>
<dbReference type="InterPro" id="IPR050579">
    <property type="entry name" value="PMP-22/EMP/MP20-like"/>
</dbReference>
<keyword evidence="3 5" id="KW-1133">Transmembrane helix</keyword>
<feature type="transmembrane region" description="Helical" evidence="5">
    <location>
        <begin position="122"/>
        <end position="144"/>
    </location>
</feature>
<organism evidence="6 7">
    <name type="scientific">Crassostrea virginica</name>
    <name type="common">Eastern oyster</name>
    <dbReference type="NCBI Taxonomy" id="6565"/>
    <lineage>
        <taxon>Eukaryota</taxon>
        <taxon>Metazoa</taxon>
        <taxon>Spiralia</taxon>
        <taxon>Lophotrochozoa</taxon>
        <taxon>Mollusca</taxon>
        <taxon>Bivalvia</taxon>
        <taxon>Autobranchia</taxon>
        <taxon>Pteriomorphia</taxon>
        <taxon>Ostreida</taxon>
        <taxon>Ostreoidea</taxon>
        <taxon>Ostreidae</taxon>
        <taxon>Crassostrea</taxon>
    </lineage>
</organism>
<dbReference type="InterPro" id="IPR004031">
    <property type="entry name" value="PMP22/EMP/MP20/Claudin"/>
</dbReference>
<dbReference type="GO" id="GO:0005886">
    <property type="term" value="C:plasma membrane"/>
    <property type="evidence" value="ECO:0007669"/>
    <property type="project" value="TreeGrafter"/>
</dbReference>
<protein>
    <submittedName>
        <fullName evidence="7">Uncharacterized protein LOC111131736 isoform X1</fullName>
    </submittedName>
</protein>
<feature type="transmembrane region" description="Helical" evidence="5">
    <location>
        <begin position="9"/>
        <end position="35"/>
    </location>
</feature>
<keyword evidence="2 5" id="KW-0812">Transmembrane</keyword>
<dbReference type="RefSeq" id="XP_022335111.1">
    <property type="nucleotide sequence ID" value="XM_022479403.1"/>
</dbReference>
<dbReference type="OrthoDB" id="6149483at2759"/>
<dbReference type="PANTHER" id="PTHR10671">
    <property type="entry name" value="EPITHELIAL MEMBRANE PROTEIN-RELATED"/>
    <property type="match status" value="1"/>
</dbReference>
<dbReference type="GeneID" id="111131736"/>
<accession>A0A8B8E6Q9</accession>
<dbReference type="PANTHER" id="PTHR10671:SF108">
    <property type="entry name" value="CLAUDIN FAMILY PROTEIN-RELATED"/>
    <property type="match status" value="1"/>
</dbReference>
<evidence type="ECO:0000313" key="7">
    <source>
        <dbReference type="RefSeq" id="XP_022335111.1"/>
    </source>
</evidence>
<name>A0A8B8E6Q9_CRAVI</name>
<keyword evidence="6" id="KW-1185">Reference proteome</keyword>
<dbReference type="KEGG" id="cvn:111131736"/>
<feature type="transmembrane region" description="Helical" evidence="5">
    <location>
        <begin position="90"/>
        <end position="113"/>
    </location>
</feature>
<dbReference type="Proteomes" id="UP000694844">
    <property type="component" value="Chromosome 4"/>
</dbReference>
<reference evidence="7" key="1">
    <citation type="submission" date="2025-08" db="UniProtKB">
        <authorList>
            <consortium name="RefSeq"/>
        </authorList>
    </citation>
    <scope>IDENTIFICATION</scope>
    <source>
        <tissue evidence="7">Whole sample</tissue>
    </source>
</reference>
<gene>
    <name evidence="7" type="primary">LOC111131736</name>
</gene>
<keyword evidence="4 5" id="KW-0472">Membrane</keyword>
<evidence type="ECO:0000256" key="3">
    <source>
        <dbReference type="ARBA" id="ARBA00022989"/>
    </source>
</evidence>